<keyword evidence="3" id="KW-1185">Reference proteome</keyword>
<sequence length="331" mass="37311">FSSLHDFIMSLLDSKDQQLAAQVSRMLGSHGEEILDLIRKRRPDIAESWAHRVTNEVYAAEAKEVANLLRPESGKSVSSLLESFSLEEMLSECKRVAPNFCAVLNSVGEDPDSTNERRDHSLVLVTVICMLATSRNERSNELQTVLGIYFLACGTSKSQFSLLHHCGLATSYSKAISDLKRLSQELREKAKTVVRQMPCMIAWDNINIAFRKAEQRHNNKDHFDNGTTATLIPLYGVEKGGLPLELLPRRTSRRQLLDIDPIKDTLPSPSQAVELEKAILWHIEDMFVGAYPVLRRRFPDKVTPPLVVNPIPLHKTEIYPLPAMRIDESSI</sequence>
<evidence type="ECO:0000313" key="3">
    <source>
        <dbReference type="Proteomes" id="UP000294933"/>
    </source>
</evidence>
<feature type="non-terminal residue" evidence="2">
    <location>
        <position position="331"/>
    </location>
</feature>
<dbReference type="VEuPathDB" id="FungiDB:BD410DRAFT_683998"/>
<gene>
    <name evidence="2" type="ORF">BD410DRAFT_683998</name>
</gene>
<name>A0A4Y7PG89_9AGAM</name>
<dbReference type="OrthoDB" id="5424058at2759"/>
<reference evidence="2 3" key="1">
    <citation type="submission" date="2018-06" db="EMBL/GenBank/DDBJ databases">
        <title>A transcriptomic atlas of mushroom development highlights an independent origin of complex multicellularity.</title>
        <authorList>
            <consortium name="DOE Joint Genome Institute"/>
            <person name="Krizsan K."/>
            <person name="Almasi E."/>
            <person name="Merenyi Z."/>
            <person name="Sahu N."/>
            <person name="Viragh M."/>
            <person name="Koszo T."/>
            <person name="Mondo S."/>
            <person name="Kiss B."/>
            <person name="Balint B."/>
            <person name="Kues U."/>
            <person name="Barry K."/>
            <person name="Hegedus J.C."/>
            <person name="Henrissat B."/>
            <person name="Johnson J."/>
            <person name="Lipzen A."/>
            <person name="Ohm R."/>
            <person name="Nagy I."/>
            <person name="Pangilinan J."/>
            <person name="Yan J."/>
            <person name="Xiong Y."/>
            <person name="Grigoriev I.V."/>
            <person name="Hibbett D.S."/>
            <person name="Nagy L.G."/>
        </authorList>
    </citation>
    <scope>NUCLEOTIDE SEQUENCE [LARGE SCALE GENOMIC DNA]</scope>
    <source>
        <strain evidence="2 3">SZMC22713</strain>
    </source>
</reference>
<dbReference type="InterPro" id="IPR046496">
    <property type="entry name" value="DUF6589"/>
</dbReference>
<dbReference type="AlphaFoldDB" id="A0A4Y7PG89"/>
<dbReference type="EMBL" id="ML170337">
    <property type="protein sequence ID" value="TDL14454.1"/>
    <property type="molecule type" value="Genomic_DNA"/>
</dbReference>
<accession>A0A4Y7PG89</accession>
<proteinExistence type="predicted"/>
<feature type="non-terminal residue" evidence="2">
    <location>
        <position position="1"/>
    </location>
</feature>
<dbReference type="Pfam" id="PF20231">
    <property type="entry name" value="DUF6589"/>
    <property type="match status" value="1"/>
</dbReference>
<evidence type="ECO:0000259" key="1">
    <source>
        <dbReference type="Pfam" id="PF20231"/>
    </source>
</evidence>
<evidence type="ECO:0000313" key="2">
    <source>
        <dbReference type="EMBL" id="TDL14454.1"/>
    </source>
</evidence>
<organism evidence="2 3">
    <name type="scientific">Rickenella mellea</name>
    <dbReference type="NCBI Taxonomy" id="50990"/>
    <lineage>
        <taxon>Eukaryota</taxon>
        <taxon>Fungi</taxon>
        <taxon>Dikarya</taxon>
        <taxon>Basidiomycota</taxon>
        <taxon>Agaricomycotina</taxon>
        <taxon>Agaricomycetes</taxon>
        <taxon>Hymenochaetales</taxon>
        <taxon>Rickenellaceae</taxon>
        <taxon>Rickenella</taxon>
    </lineage>
</organism>
<dbReference type="Proteomes" id="UP000294933">
    <property type="component" value="Unassembled WGS sequence"/>
</dbReference>
<feature type="domain" description="DUF6589" evidence="1">
    <location>
        <begin position="260"/>
        <end position="331"/>
    </location>
</feature>
<dbReference type="STRING" id="50990.A0A4Y7PG89"/>
<protein>
    <recommendedName>
        <fullName evidence="1">DUF6589 domain-containing protein</fullName>
    </recommendedName>
</protein>